<evidence type="ECO:0000313" key="2">
    <source>
        <dbReference type="Proteomes" id="UP000756530"/>
    </source>
</evidence>
<dbReference type="EMBL" id="JAHUZE010000003">
    <property type="protein sequence ID" value="MBV7379956.1"/>
    <property type="molecule type" value="Genomic_DNA"/>
</dbReference>
<accession>A0ABS6T3X8</accession>
<gene>
    <name evidence="1" type="ORF">KJP28_13575</name>
</gene>
<keyword evidence="2" id="KW-1185">Reference proteome</keyword>
<proteinExistence type="predicted"/>
<sequence>MKGRRGTDLAGVLYANLVRRDVSRNGRQDHRHQLLIPPSFNVANPEIRCSSRCKLIGAIFYFIPADMGKVPIIEHDVVRISLAHRANSYGPLRRNVRQAGSGPRHPCVYPTPFPFRQQKTVGFPASPRSNHSQKIELVMESDGFFEVPKSASIRIRIVHVFALCGAELQKTYTFFFL</sequence>
<name>A0ABS6T3X8_9RHOB</name>
<comment type="caution">
    <text evidence="1">The sequence shown here is derived from an EMBL/GenBank/DDBJ whole genome shotgun (WGS) entry which is preliminary data.</text>
</comment>
<reference evidence="1 2" key="1">
    <citation type="submission" date="2021-05" db="EMBL/GenBank/DDBJ databases">
        <title>Culturable bacteria isolated from Daya Bay.</title>
        <authorList>
            <person name="Zheng W."/>
            <person name="Yu S."/>
            <person name="Huang Y."/>
        </authorList>
    </citation>
    <scope>NUCLEOTIDE SEQUENCE [LARGE SCALE GENOMIC DNA]</scope>
    <source>
        <strain evidence="1 2">DP4N28-5</strain>
    </source>
</reference>
<organism evidence="1 2">
    <name type="scientific">Maritimibacter dapengensis</name>
    <dbReference type="NCBI Taxonomy" id="2836868"/>
    <lineage>
        <taxon>Bacteria</taxon>
        <taxon>Pseudomonadati</taxon>
        <taxon>Pseudomonadota</taxon>
        <taxon>Alphaproteobacteria</taxon>
        <taxon>Rhodobacterales</taxon>
        <taxon>Roseobacteraceae</taxon>
        <taxon>Maritimibacter</taxon>
    </lineage>
</organism>
<protein>
    <submittedName>
        <fullName evidence="1">Uncharacterized protein</fullName>
    </submittedName>
</protein>
<evidence type="ECO:0000313" key="1">
    <source>
        <dbReference type="EMBL" id="MBV7379956.1"/>
    </source>
</evidence>
<dbReference type="RefSeq" id="WP_218393160.1">
    <property type="nucleotide sequence ID" value="NZ_JAHUZE010000003.1"/>
</dbReference>
<dbReference type="Proteomes" id="UP000756530">
    <property type="component" value="Unassembled WGS sequence"/>
</dbReference>